<gene>
    <name evidence="1" type="ORF">TheveDRAFT_1789</name>
</gene>
<dbReference type="InterPro" id="IPR036565">
    <property type="entry name" value="Mur-like_cat_sf"/>
</dbReference>
<dbReference type="HOGENOM" id="CLU_826193_0_0_0"/>
<accession>H0UR70</accession>
<dbReference type="eggNOG" id="COG0773">
    <property type="taxonomic scope" value="Bacteria"/>
</dbReference>
<dbReference type="Proteomes" id="UP000005730">
    <property type="component" value="Chromosome"/>
</dbReference>
<dbReference type="AlphaFoldDB" id="H0UR70"/>
<dbReference type="GO" id="GO:0005524">
    <property type="term" value="F:ATP binding"/>
    <property type="evidence" value="ECO:0007669"/>
    <property type="project" value="InterPro"/>
</dbReference>
<protein>
    <recommendedName>
        <fullName evidence="3">Mur ligase central domain-containing protein</fullName>
    </recommendedName>
</protein>
<organism evidence="1 2">
    <name type="scientific">Thermanaerovibrio velox DSM 12556</name>
    <dbReference type="NCBI Taxonomy" id="926567"/>
    <lineage>
        <taxon>Bacteria</taxon>
        <taxon>Thermotogati</taxon>
        <taxon>Synergistota</taxon>
        <taxon>Synergistia</taxon>
        <taxon>Synergistales</taxon>
        <taxon>Synergistaceae</taxon>
        <taxon>Thermanaerovibrio</taxon>
    </lineage>
</organism>
<evidence type="ECO:0000313" key="2">
    <source>
        <dbReference type="Proteomes" id="UP000005730"/>
    </source>
</evidence>
<name>H0UR70_9BACT</name>
<dbReference type="RefSeq" id="WP_006584401.1">
    <property type="nucleotide sequence ID" value="NZ_CM001377.1"/>
</dbReference>
<sequence length="334" mass="36646">MRVLVTGTRGKSSVVRIITDLLGLIGVKALGRVTGVVPREIGSGGTREIRRLCPPSVEEMRWWADRLPRGSWAVMENSAVSPDLQGLGARWLKPSLVVLTSAGVDHQEEWADMDPLEVLMLGVPEGVPLVVPSELAEASRILRGKLRRPGEVFGVRDLQDLPGRGPLGFHRRRNLSLAVGALDALGVKVPVDLLLSYSPPDDLWDFRVLKGDGYCLAFAFTANDVESTQGLFESLGWEPGDTAVWYNHRGDRPKRLRWFCDWIRRMGFKDPVFTGGSRVKVLNPPVPGRWVHLRSPADGLNMVRSLGRVFGCGNVVGVPLELVGLIGGEGDARR</sequence>
<evidence type="ECO:0008006" key="3">
    <source>
        <dbReference type="Google" id="ProtNLM"/>
    </source>
</evidence>
<dbReference type="Gene3D" id="3.40.1190.10">
    <property type="entry name" value="Mur-like, catalytic domain"/>
    <property type="match status" value="1"/>
</dbReference>
<dbReference type="EMBL" id="CM001377">
    <property type="protein sequence ID" value="EHM10907.1"/>
    <property type="molecule type" value="Genomic_DNA"/>
</dbReference>
<dbReference type="SUPFAM" id="SSF53623">
    <property type="entry name" value="MurD-like peptide ligases, catalytic domain"/>
    <property type="match status" value="1"/>
</dbReference>
<reference evidence="1 2" key="1">
    <citation type="submission" date="2011-10" db="EMBL/GenBank/DDBJ databases">
        <title>The Noncontiguous Finished genome of Thermanaerovibrio velox DSM 12556.</title>
        <authorList>
            <consortium name="US DOE Joint Genome Institute (JGI-PGF)"/>
            <person name="Lucas S."/>
            <person name="Copeland A."/>
            <person name="Lapidus A."/>
            <person name="Glavina del Rio T."/>
            <person name="Dalin E."/>
            <person name="Tice H."/>
            <person name="Bruce D."/>
            <person name="Goodwin L."/>
            <person name="Pitluck S."/>
            <person name="Peters L."/>
            <person name="Mikhailova N."/>
            <person name="Teshima H."/>
            <person name="Kyrpides N."/>
            <person name="Mavromatis K."/>
            <person name="Ivanova N."/>
            <person name="Markowitz V."/>
            <person name="Cheng J.-F."/>
            <person name="Hugenholtz P."/>
            <person name="Woyke T."/>
            <person name="Wu D."/>
            <person name="Spring S."/>
            <person name="Brambilla E.-M."/>
            <person name="Klenk H.-P."/>
            <person name="Eisen J.A."/>
        </authorList>
    </citation>
    <scope>NUCLEOTIDE SEQUENCE [LARGE SCALE GENOMIC DNA]</scope>
    <source>
        <strain evidence="1 2">DSM 12556</strain>
    </source>
</reference>
<evidence type="ECO:0000313" key="1">
    <source>
        <dbReference type="EMBL" id="EHM10907.1"/>
    </source>
</evidence>
<dbReference type="STRING" id="926567.TheveDRAFT_1789"/>
<proteinExistence type="predicted"/>
<keyword evidence="2" id="KW-1185">Reference proteome</keyword>